<keyword evidence="3" id="KW-0732">Signal</keyword>
<dbReference type="InterPro" id="IPR001829">
    <property type="entry name" value="Pili_assmbl_chaperone_bac"/>
</dbReference>
<evidence type="ECO:0000256" key="2">
    <source>
        <dbReference type="ARBA" id="ARBA00007399"/>
    </source>
</evidence>
<keyword evidence="5" id="KW-0143">Chaperone</keyword>
<dbReference type="Gene3D" id="2.60.40.10">
    <property type="entry name" value="Immunoglobulins"/>
    <property type="match status" value="2"/>
</dbReference>
<dbReference type="SUPFAM" id="SSF49354">
    <property type="entry name" value="PapD-like"/>
    <property type="match status" value="1"/>
</dbReference>
<evidence type="ECO:0000313" key="8">
    <source>
        <dbReference type="EMBL" id="EHM39506.1"/>
    </source>
</evidence>
<dbReference type="SUPFAM" id="SSF49584">
    <property type="entry name" value="Periplasmic chaperone C-domain"/>
    <property type="match status" value="1"/>
</dbReference>
<sequence>MSISFMKKYNQRIHLVKNTVAKMLVLSMGIFPIFSHAGVVVGATRFIYGSSQQNGIAFSVKNTDALAYLIQAKVVADDGKNTAGSIPNYAVNSSAPFIISPPLFRLRDNQENTLRVIRTGGDLPMDHESLFGITVAAIPEGKPGPNSLQVAIRSRFKLLYRPEGLKGNPSYAYEKLTWQRNGKDISVSNPTPFYVTVFQLTVNGKVKDDAGMVAPFSTRTQSWCPESGACDLRWQSLNDFGGVMPAWHITPTSMAKAGQSDKL</sequence>
<evidence type="ECO:0000313" key="9">
    <source>
        <dbReference type="Proteomes" id="UP000005959"/>
    </source>
</evidence>
<keyword evidence="4" id="KW-0574">Periplasm</keyword>
<evidence type="ECO:0000259" key="6">
    <source>
        <dbReference type="Pfam" id="PF00345"/>
    </source>
</evidence>
<organism evidence="8 9">
    <name type="scientific">Hafnia alvei ATCC 51873</name>
    <dbReference type="NCBI Taxonomy" id="1002364"/>
    <lineage>
        <taxon>Bacteria</taxon>
        <taxon>Pseudomonadati</taxon>
        <taxon>Pseudomonadota</taxon>
        <taxon>Gammaproteobacteria</taxon>
        <taxon>Enterobacterales</taxon>
        <taxon>Hafniaceae</taxon>
        <taxon>Hafnia</taxon>
    </lineage>
</organism>
<dbReference type="AlphaFoldDB" id="G9YB66"/>
<dbReference type="PANTHER" id="PTHR30251:SF1">
    <property type="entry name" value="FIMBRIAL CHAPARONE"/>
    <property type="match status" value="1"/>
</dbReference>
<gene>
    <name evidence="8" type="ORF">HMPREF0454_03845</name>
</gene>
<comment type="similarity">
    <text evidence="2">Belongs to the periplasmic pilus chaperone family.</text>
</comment>
<comment type="subcellular location">
    <subcellularLocation>
        <location evidence="1">Periplasm</location>
    </subcellularLocation>
</comment>
<protein>
    <submittedName>
        <fullName evidence="8">Gram-negative pili assembly chaperone domain protein</fullName>
    </submittedName>
</protein>
<dbReference type="InterPro" id="IPR013783">
    <property type="entry name" value="Ig-like_fold"/>
</dbReference>
<dbReference type="InterPro" id="IPR016148">
    <property type="entry name" value="Pili_assmbl_chaperone_C"/>
</dbReference>
<evidence type="ECO:0000256" key="4">
    <source>
        <dbReference type="ARBA" id="ARBA00022764"/>
    </source>
</evidence>
<feature type="domain" description="Pili assembly chaperone C-terminal" evidence="7">
    <location>
        <begin position="187"/>
        <end position="244"/>
    </location>
</feature>
<dbReference type="InterPro" id="IPR008962">
    <property type="entry name" value="PapD-like_sf"/>
</dbReference>
<dbReference type="EMBL" id="AGCI01000092">
    <property type="protein sequence ID" value="EHM39506.1"/>
    <property type="molecule type" value="Genomic_DNA"/>
</dbReference>
<dbReference type="InterPro" id="IPR050643">
    <property type="entry name" value="Periplasmic_pilus_chap"/>
</dbReference>
<dbReference type="InterPro" id="IPR016147">
    <property type="entry name" value="Pili_assmbl_chaperone_N"/>
</dbReference>
<dbReference type="GO" id="GO:0071555">
    <property type="term" value="P:cell wall organization"/>
    <property type="evidence" value="ECO:0007669"/>
    <property type="project" value="InterPro"/>
</dbReference>
<proteinExistence type="inferred from homology"/>
<evidence type="ECO:0000259" key="7">
    <source>
        <dbReference type="Pfam" id="PF02753"/>
    </source>
</evidence>
<dbReference type="Pfam" id="PF02753">
    <property type="entry name" value="PapD_C"/>
    <property type="match status" value="1"/>
</dbReference>
<evidence type="ECO:0000256" key="3">
    <source>
        <dbReference type="ARBA" id="ARBA00022729"/>
    </source>
</evidence>
<dbReference type="PATRIC" id="fig|1002364.3.peg.3465"/>
<comment type="caution">
    <text evidence="8">The sequence shown here is derived from an EMBL/GenBank/DDBJ whole genome shotgun (WGS) entry which is preliminary data.</text>
</comment>
<reference evidence="8 9" key="1">
    <citation type="submission" date="2011-08" db="EMBL/GenBank/DDBJ databases">
        <authorList>
            <person name="Weinstock G."/>
            <person name="Sodergren E."/>
            <person name="Clifton S."/>
            <person name="Fulton L."/>
            <person name="Fulton B."/>
            <person name="Courtney L."/>
            <person name="Fronick C."/>
            <person name="Harrison M."/>
            <person name="Strong C."/>
            <person name="Farmer C."/>
            <person name="Delahaunty K."/>
            <person name="Markovic C."/>
            <person name="Hall O."/>
            <person name="Minx P."/>
            <person name="Tomlinson C."/>
            <person name="Mitreva M."/>
            <person name="Hou S."/>
            <person name="Chen J."/>
            <person name="Wollam A."/>
            <person name="Pepin K.H."/>
            <person name="Johnson M."/>
            <person name="Bhonagiri V."/>
            <person name="Zhang X."/>
            <person name="Suruliraj S."/>
            <person name="Warren W."/>
            <person name="Chinwalla A."/>
            <person name="Mardis E.R."/>
            <person name="Wilson R.K."/>
        </authorList>
    </citation>
    <scope>NUCLEOTIDE SEQUENCE [LARGE SCALE GENOMIC DNA]</scope>
    <source>
        <strain evidence="8 9">ATCC 51873</strain>
    </source>
</reference>
<dbReference type="PRINTS" id="PR00969">
    <property type="entry name" value="CHAPERONPILI"/>
</dbReference>
<dbReference type="Proteomes" id="UP000005959">
    <property type="component" value="Unassembled WGS sequence"/>
</dbReference>
<evidence type="ECO:0000256" key="5">
    <source>
        <dbReference type="ARBA" id="ARBA00023186"/>
    </source>
</evidence>
<dbReference type="GO" id="GO:0030288">
    <property type="term" value="C:outer membrane-bounded periplasmic space"/>
    <property type="evidence" value="ECO:0007669"/>
    <property type="project" value="InterPro"/>
</dbReference>
<dbReference type="Pfam" id="PF00345">
    <property type="entry name" value="PapD_N"/>
    <property type="match status" value="1"/>
</dbReference>
<feature type="domain" description="Pili assembly chaperone N-terminal" evidence="6">
    <location>
        <begin position="38"/>
        <end position="166"/>
    </location>
</feature>
<evidence type="ECO:0000256" key="1">
    <source>
        <dbReference type="ARBA" id="ARBA00004418"/>
    </source>
</evidence>
<dbReference type="InterPro" id="IPR036316">
    <property type="entry name" value="Pili_assmbl_chap_C_dom_sf"/>
</dbReference>
<dbReference type="PANTHER" id="PTHR30251">
    <property type="entry name" value="PILUS ASSEMBLY CHAPERONE"/>
    <property type="match status" value="1"/>
</dbReference>
<accession>G9YB66</accession>
<name>G9YB66_HAFAL</name>
<dbReference type="HOGENOM" id="CLU_070768_2_2_6"/>